<reference evidence="1" key="1">
    <citation type="submission" date="2018-07" db="EMBL/GenBank/DDBJ databases">
        <authorList>
            <consortium name="NARMS: The National Antimicrobial Resistance Monitoring System"/>
        </authorList>
    </citation>
    <scope>NUCLEOTIDE SEQUENCE</scope>
    <source>
        <strain evidence="1">CVM N17C319</strain>
    </source>
</reference>
<dbReference type="EMBL" id="AACPZM010000196">
    <property type="protein sequence ID" value="EAL6436333.1"/>
    <property type="molecule type" value="Genomic_DNA"/>
</dbReference>
<comment type="caution">
    <text evidence="1">The sequence shown here is derived from an EMBL/GenBank/DDBJ whole genome shotgun (WGS) entry which is preliminary data.</text>
</comment>
<organism evidence="1">
    <name type="scientific">Campylobacter jejuni</name>
    <dbReference type="NCBI Taxonomy" id="197"/>
    <lineage>
        <taxon>Bacteria</taxon>
        <taxon>Pseudomonadati</taxon>
        <taxon>Campylobacterota</taxon>
        <taxon>Epsilonproteobacteria</taxon>
        <taxon>Campylobacterales</taxon>
        <taxon>Campylobacteraceae</taxon>
        <taxon>Campylobacter</taxon>
    </lineage>
</organism>
<accession>A0A5T1TUS7</accession>
<evidence type="ECO:0000313" key="1">
    <source>
        <dbReference type="EMBL" id="EAL6436333.1"/>
    </source>
</evidence>
<proteinExistence type="predicted"/>
<sequence length="121" mass="14063">SFFSETVFRIDKSSILKFPKSLDGYTLIGVHSWNSGLIKMNKNWEINHKLTSTIIIKNNQAVVKITQPYMNAFRDTEINIDDNTSVYFDTSNLSVIKLNNKIYRLEHFDIISFFLISNISH</sequence>
<protein>
    <submittedName>
        <fullName evidence="1">Uncharacterized protein</fullName>
    </submittedName>
</protein>
<gene>
    <name evidence="1" type="ORF">DSW11_09120</name>
</gene>
<feature type="non-terminal residue" evidence="1">
    <location>
        <position position="121"/>
    </location>
</feature>
<dbReference type="AlphaFoldDB" id="A0A5T1TUS7"/>
<feature type="non-terminal residue" evidence="1">
    <location>
        <position position="1"/>
    </location>
</feature>
<name>A0A5T1TUS7_CAMJU</name>